<keyword evidence="7" id="KW-0812">Transmembrane</keyword>
<sequence>MKNLTVRKKIQLLIATAIIAMILLASAGLYFLNQMSKASEAMYQENLLPVQEVAQIRIDTRALDSFLVEMILTTDPKRIEELGGEIDTRQAQIRSSLDTYERTAKLTEQSSKQLAILKDNVLAYDNGMSMVQDFASRNENEDAYKSYSENLEQVRENVANSAKSLMKTMTKQAKDINALNQQEQQTAFYIMLGIFLLALLLFAGLAIYITRLITQPMRSLQGWMKQSGEGDLTVRGDYVSKDELGQLTTSFNTMTEQLHGVIIEMTDTSQHVATASDELSTNAEATTKATEMVAVTMEEIASGASQQLNQVSGASRTVQDLTAGVSQVAGNAQQMTDATSDAMSKVTHGGQVVSQLGQQMERINTDFTELGQVIVGLGNRSQEIGQITDSITGIAAQTNLLALNAAIEAARAGEQGRGFAVVAAEVKTLAEQSALAAKQIESLIQVIQRETEQSVVSMEKVTAQMTNGIQVAGEASASFNAIEQSIGEVTGQVEEVSGAVQEMAAGSEQIAAVMREIQSVTESTAAGTENISASTEEQMASMEEISSASQSLATMADDLKRLSSRFQV</sequence>
<feature type="transmembrane region" description="Helical" evidence="7">
    <location>
        <begin position="187"/>
        <end position="209"/>
    </location>
</feature>
<dbReference type="Gene3D" id="1.10.287.950">
    <property type="entry name" value="Methyl-accepting chemotaxis protein"/>
    <property type="match status" value="1"/>
</dbReference>
<evidence type="ECO:0000256" key="4">
    <source>
        <dbReference type="ARBA" id="ARBA00023224"/>
    </source>
</evidence>
<evidence type="ECO:0000256" key="1">
    <source>
        <dbReference type="ARBA" id="ARBA00004236"/>
    </source>
</evidence>
<dbReference type="InterPro" id="IPR003660">
    <property type="entry name" value="HAMP_dom"/>
</dbReference>
<dbReference type="EMBL" id="JASBQV010000030">
    <property type="protein sequence ID" value="MDI3236150.1"/>
    <property type="molecule type" value="Genomic_DNA"/>
</dbReference>
<reference evidence="10 11" key="1">
    <citation type="submission" date="2023-04" db="EMBL/GenBank/DDBJ databases">
        <title>Antarctic isolates genomes.</title>
        <authorList>
            <person name="Dimov S.G."/>
        </authorList>
    </citation>
    <scope>NUCLEOTIDE SEQUENCE [LARGE SCALE GENOMIC DNA]</scope>
    <source>
        <strain evidence="10 11">AL19</strain>
    </source>
</reference>
<dbReference type="RefSeq" id="WP_282357111.1">
    <property type="nucleotide sequence ID" value="NZ_JASBQV010000030.1"/>
</dbReference>
<dbReference type="InterPro" id="IPR004090">
    <property type="entry name" value="Chemotax_Me-accpt_rcpt"/>
</dbReference>
<feature type="domain" description="HAMP" evidence="9">
    <location>
        <begin position="211"/>
        <end position="263"/>
    </location>
</feature>
<evidence type="ECO:0000256" key="6">
    <source>
        <dbReference type="PROSITE-ProRule" id="PRU00284"/>
    </source>
</evidence>
<comment type="caution">
    <text evidence="10">The sequence shown here is derived from an EMBL/GenBank/DDBJ whole genome shotgun (WGS) entry which is preliminary data.</text>
</comment>
<evidence type="ECO:0000256" key="2">
    <source>
        <dbReference type="ARBA" id="ARBA00022475"/>
    </source>
</evidence>
<dbReference type="Pfam" id="PF12729">
    <property type="entry name" value="4HB_MCP_1"/>
    <property type="match status" value="1"/>
</dbReference>
<dbReference type="CDD" id="cd06225">
    <property type="entry name" value="HAMP"/>
    <property type="match status" value="1"/>
</dbReference>
<protein>
    <submittedName>
        <fullName evidence="10">Methyl-accepting chemotaxis protein</fullName>
    </submittedName>
</protein>
<gene>
    <name evidence="10" type="ORF">QK289_14140</name>
</gene>
<dbReference type="SMART" id="SM00283">
    <property type="entry name" value="MA"/>
    <property type="match status" value="1"/>
</dbReference>
<dbReference type="Proteomes" id="UP001243286">
    <property type="component" value="Unassembled WGS sequence"/>
</dbReference>
<dbReference type="PROSITE" id="PS50111">
    <property type="entry name" value="CHEMOTAXIS_TRANSDUC_2"/>
    <property type="match status" value="1"/>
</dbReference>
<dbReference type="PRINTS" id="PR00260">
    <property type="entry name" value="CHEMTRNSDUCR"/>
</dbReference>
<dbReference type="SMART" id="SM00304">
    <property type="entry name" value="HAMP"/>
    <property type="match status" value="1"/>
</dbReference>
<feature type="domain" description="Methyl-accepting transducer" evidence="8">
    <location>
        <begin position="282"/>
        <end position="518"/>
    </location>
</feature>
<dbReference type="Pfam" id="PF00672">
    <property type="entry name" value="HAMP"/>
    <property type="match status" value="1"/>
</dbReference>
<keyword evidence="7" id="KW-1133">Transmembrane helix</keyword>
<evidence type="ECO:0000259" key="9">
    <source>
        <dbReference type="PROSITE" id="PS50885"/>
    </source>
</evidence>
<evidence type="ECO:0000256" key="7">
    <source>
        <dbReference type="SAM" id="Phobius"/>
    </source>
</evidence>
<dbReference type="PANTHER" id="PTHR32089:SF112">
    <property type="entry name" value="LYSOZYME-LIKE PROTEIN-RELATED"/>
    <property type="match status" value="1"/>
</dbReference>
<comment type="similarity">
    <text evidence="5">Belongs to the methyl-accepting chemotaxis (MCP) protein family.</text>
</comment>
<dbReference type="SUPFAM" id="SSF58104">
    <property type="entry name" value="Methyl-accepting chemotaxis protein (MCP) signaling domain"/>
    <property type="match status" value="1"/>
</dbReference>
<keyword evidence="2" id="KW-1003">Cell membrane</keyword>
<evidence type="ECO:0000256" key="3">
    <source>
        <dbReference type="ARBA" id="ARBA00023136"/>
    </source>
</evidence>
<dbReference type="PROSITE" id="PS50885">
    <property type="entry name" value="HAMP"/>
    <property type="match status" value="1"/>
</dbReference>
<evidence type="ECO:0000313" key="10">
    <source>
        <dbReference type="EMBL" id="MDI3236150.1"/>
    </source>
</evidence>
<accession>A0ABT6R5B8</accession>
<evidence type="ECO:0000259" key="8">
    <source>
        <dbReference type="PROSITE" id="PS50111"/>
    </source>
</evidence>
<dbReference type="PANTHER" id="PTHR32089">
    <property type="entry name" value="METHYL-ACCEPTING CHEMOTAXIS PROTEIN MCPB"/>
    <property type="match status" value="1"/>
</dbReference>
<dbReference type="InterPro" id="IPR024478">
    <property type="entry name" value="HlyB_4HB_MCP"/>
</dbReference>
<dbReference type="InterPro" id="IPR004089">
    <property type="entry name" value="MCPsignal_dom"/>
</dbReference>
<name>A0ABT6R5B8_9BACL</name>
<evidence type="ECO:0000256" key="5">
    <source>
        <dbReference type="ARBA" id="ARBA00029447"/>
    </source>
</evidence>
<organism evidence="10 11">
    <name type="scientific">Exiguobacterium antarcticum</name>
    <dbReference type="NCBI Taxonomy" id="132920"/>
    <lineage>
        <taxon>Bacteria</taxon>
        <taxon>Bacillati</taxon>
        <taxon>Bacillota</taxon>
        <taxon>Bacilli</taxon>
        <taxon>Bacillales</taxon>
        <taxon>Bacillales Family XII. Incertae Sedis</taxon>
        <taxon>Exiguobacterium</taxon>
    </lineage>
</organism>
<comment type="subcellular location">
    <subcellularLocation>
        <location evidence="1">Cell membrane</location>
    </subcellularLocation>
</comment>
<dbReference type="Gene3D" id="1.10.8.500">
    <property type="entry name" value="HAMP domain in histidine kinase"/>
    <property type="match status" value="1"/>
</dbReference>
<keyword evidence="3 7" id="KW-0472">Membrane</keyword>
<keyword evidence="11" id="KW-1185">Reference proteome</keyword>
<proteinExistence type="inferred from homology"/>
<dbReference type="Pfam" id="PF00015">
    <property type="entry name" value="MCPsignal"/>
    <property type="match status" value="1"/>
</dbReference>
<keyword evidence="4 6" id="KW-0807">Transducer</keyword>
<feature type="transmembrane region" description="Helical" evidence="7">
    <location>
        <begin position="12"/>
        <end position="32"/>
    </location>
</feature>
<evidence type="ECO:0000313" key="11">
    <source>
        <dbReference type="Proteomes" id="UP001243286"/>
    </source>
</evidence>
<dbReference type="CDD" id="cd11386">
    <property type="entry name" value="MCP_signal"/>
    <property type="match status" value="1"/>
</dbReference>